<evidence type="ECO:0000313" key="12">
    <source>
        <dbReference type="Proteomes" id="UP000193642"/>
    </source>
</evidence>
<keyword evidence="6" id="KW-0472">Membrane</keyword>
<evidence type="ECO:0000256" key="7">
    <source>
        <dbReference type="ARBA" id="ARBA00023286"/>
    </source>
</evidence>
<evidence type="ECO:0000256" key="4">
    <source>
        <dbReference type="ARBA" id="ARBA00022989"/>
    </source>
</evidence>
<dbReference type="InterPro" id="IPR050866">
    <property type="entry name" value="CNG_cation_channel"/>
</dbReference>
<dbReference type="PROSITE" id="PS50042">
    <property type="entry name" value="CNMP_BINDING_3"/>
    <property type="match status" value="3"/>
</dbReference>
<dbReference type="Pfam" id="PF00027">
    <property type="entry name" value="cNMP_binding"/>
    <property type="match status" value="3"/>
</dbReference>
<feature type="domain" description="Cyclic nucleotide-binding" evidence="10">
    <location>
        <begin position="505"/>
        <end position="605"/>
    </location>
</feature>
<keyword evidence="3" id="KW-0812">Transmembrane</keyword>
<dbReference type="PROSITE" id="PS00889">
    <property type="entry name" value="CNMP_BINDING_2"/>
    <property type="match status" value="3"/>
</dbReference>
<dbReference type="PROSITE" id="PS00888">
    <property type="entry name" value="CNMP_BINDING_1"/>
    <property type="match status" value="1"/>
</dbReference>
<keyword evidence="4" id="KW-1133">Transmembrane helix</keyword>
<dbReference type="GO" id="GO:0005221">
    <property type="term" value="F:intracellularly cyclic nucleotide-activated monoatomic cation channel activity"/>
    <property type="evidence" value="ECO:0007669"/>
    <property type="project" value="InterPro"/>
</dbReference>
<evidence type="ECO:0000256" key="2">
    <source>
        <dbReference type="ARBA" id="ARBA00022448"/>
    </source>
</evidence>
<dbReference type="InterPro" id="IPR018490">
    <property type="entry name" value="cNMP-bd_dom_sf"/>
</dbReference>
<protein>
    <submittedName>
        <fullName evidence="11">Camp-binding domain-like protein</fullName>
    </submittedName>
</protein>
<dbReference type="PANTHER" id="PTHR45638">
    <property type="entry name" value="CYCLIC NUCLEOTIDE-GATED CATION CHANNEL SUBUNIT A"/>
    <property type="match status" value="1"/>
</dbReference>
<feature type="region of interest" description="Disordered" evidence="9">
    <location>
        <begin position="1"/>
        <end position="22"/>
    </location>
</feature>
<evidence type="ECO:0000256" key="9">
    <source>
        <dbReference type="SAM" id="MobiDB-lite"/>
    </source>
</evidence>
<keyword evidence="12" id="KW-1185">Reference proteome</keyword>
<sequence length="633" mass="71220">MTSNEQHIAVYPNEKEERTETSQSQALLDKLETQTTIIDLLKGQYNHIRKYSLDLTIETEEVREILKQYLQIHDDLKQRPSPTKEEQRITKSFERAEEWINASKAAYMLKKQGKSPTLGRKKKSKPVRRTNGSLTTRQCLSSNNAVCSILEESLLELETEETISADVTVIKKAEDTSISHTLFTLDEYPNMETLLRFPLFEKFPPNILQLLCNSSYEMNRKMGQVLVRKGDEGAEIFFLVEGIAAVVVDEKEVSVMKPVTFFGEMGVLFEFKRTATVVAKTDCVVVIVTKQKLNEILSLPQHEEAKKLVESFAADKESWWKTQHYVTVQQGFGAEFAHGIAREEIKKLGIFASASDSFCDSLSMRVKCIKYQLGENIINIGEESEAIYFLLKGSVEVIGPTGAINAEIASGSFFGEVGVLLNMKRTATIRAKEECNIFRLSKQDLDEVVVEYPSMKAVLKAAADERFEYFKQRTTDSGKHQSSEHHTPDQFDLEVGSQSLAKLGLFKGVELSVLSELSMKMIRKSWESGSLIIKCDTVGTSMFFLAAGNANIISEFDEVIDSVSAPSAYFGEVAILEQVPRTASIKCTSVCSTYELKKEDFAAVMERYPEIAIQIKATAHERMQNYLMRSVLA</sequence>
<proteinExistence type="predicted"/>
<dbReference type="InterPro" id="IPR014710">
    <property type="entry name" value="RmlC-like_jellyroll"/>
</dbReference>
<reference evidence="11 12" key="1">
    <citation type="submission" date="2016-07" db="EMBL/GenBank/DDBJ databases">
        <title>Pervasive Adenine N6-methylation of Active Genes in Fungi.</title>
        <authorList>
            <consortium name="DOE Joint Genome Institute"/>
            <person name="Mondo S.J."/>
            <person name="Dannebaum R.O."/>
            <person name="Kuo R.C."/>
            <person name="Labutti K."/>
            <person name="Haridas S."/>
            <person name="Kuo A."/>
            <person name="Salamov A."/>
            <person name="Ahrendt S.R."/>
            <person name="Lipzen A."/>
            <person name="Sullivan W."/>
            <person name="Andreopoulos W.B."/>
            <person name="Clum A."/>
            <person name="Lindquist E."/>
            <person name="Daum C."/>
            <person name="Ramamoorthy G.K."/>
            <person name="Gryganskyi A."/>
            <person name="Culley D."/>
            <person name="Magnuson J.K."/>
            <person name="James T.Y."/>
            <person name="O'Malley M.A."/>
            <person name="Stajich J.E."/>
            <person name="Spatafora J.W."/>
            <person name="Visel A."/>
            <person name="Grigoriev I.V."/>
        </authorList>
    </citation>
    <scope>NUCLEOTIDE SEQUENCE [LARGE SCALE GENOMIC DNA]</scope>
    <source>
        <strain evidence="11 12">JEL800</strain>
    </source>
</reference>
<dbReference type="InterPro" id="IPR000595">
    <property type="entry name" value="cNMP-bd_dom"/>
</dbReference>
<feature type="region of interest" description="Disordered" evidence="9">
    <location>
        <begin position="111"/>
        <end position="133"/>
    </location>
</feature>
<evidence type="ECO:0000256" key="6">
    <source>
        <dbReference type="ARBA" id="ARBA00023136"/>
    </source>
</evidence>
<evidence type="ECO:0000313" key="11">
    <source>
        <dbReference type="EMBL" id="ORY50731.1"/>
    </source>
</evidence>
<feature type="domain" description="Cyclic nucleotide-binding" evidence="10">
    <location>
        <begin position="199"/>
        <end position="297"/>
    </location>
</feature>
<keyword evidence="7" id="KW-1071">Ligand-gated ion channel</keyword>
<evidence type="ECO:0000256" key="1">
    <source>
        <dbReference type="ARBA" id="ARBA00004141"/>
    </source>
</evidence>
<name>A0A1Y2CUM0_9FUNG</name>
<evidence type="ECO:0000256" key="5">
    <source>
        <dbReference type="ARBA" id="ARBA00023065"/>
    </source>
</evidence>
<gene>
    <name evidence="11" type="ORF">BCR33DRAFT_493112</name>
</gene>
<dbReference type="PANTHER" id="PTHR45638:SF11">
    <property type="entry name" value="CYCLIC NUCLEOTIDE-GATED CATION CHANNEL SUBUNIT A"/>
    <property type="match status" value="1"/>
</dbReference>
<feature type="domain" description="Cyclic nucleotide-binding" evidence="10">
    <location>
        <begin position="350"/>
        <end position="449"/>
    </location>
</feature>
<keyword evidence="8" id="KW-0407">Ion channel</keyword>
<keyword evidence="5" id="KW-0406">Ion transport</keyword>
<comment type="caution">
    <text evidence="11">The sequence shown here is derived from an EMBL/GenBank/DDBJ whole genome shotgun (WGS) entry which is preliminary data.</text>
</comment>
<evidence type="ECO:0000259" key="10">
    <source>
        <dbReference type="PROSITE" id="PS50042"/>
    </source>
</evidence>
<dbReference type="Proteomes" id="UP000193642">
    <property type="component" value="Unassembled WGS sequence"/>
</dbReference>
<dbReference type="AlphaFoldDB" id="A0A1Y2CUM0"/>
<dbReference type="CDD" id="cd00038">
    <property type="entry name" value="CAP_ED"/>
    <property type="match status" value="3"/>
</dbReference>
<organism evidence="11 12">
    <name type="scientific">Rhizoclosmatium globosum</name>
    <dbReference type="NCBI Taxonomy" id="329046"/>
    <lineage>
        <taxon>Eukaryota</taxon>
        <taxon>Fungi</taxon>
        <taxon>Fungi incertae sedis</taxon>
        <taxon>Chytridiomycota</taxon>
        <taxon>Chytridiomycota incertae sedis</taxon>
        <taxon>Chytridiomycetes</taxon>
        <taxon>Chytridiales</taxon>
        <taxon>Chytriomycetaceae</taxon>
        <taxon>Rhizoclosmatium</taxon>
    </lineage>
</organism>
<dbReference type="Gene3D" id="2.60.120.10">
    <property type="entry name" value="Jelly Rolls"/>
    <property type="match status" value="3"/>
</dbReference>
<dbReference type="InterPro" id="IPR018488">
    <property type="entry name" value="cNMP-bd_CS"/>
</dbReference>
<evidence type="ECO:0000256" key="3">
    <source>
        <dbReference type="ARBA" id="ARBA00022692"/>
    </source>
</evidence>
<dbReference type="SMART" id="SM00100">
    <property type="entry name" value="cNMP"/>
    <property type="match status" value="3"/>
</dbReference>
<accession>A0A1Y2CUM0</accession>
<dbReference type="GO" id="GO:0016020">
    <property type="term" value="C:membrane"/>
    <property type="evidence" value="ECO:0007669"/>
    <property type="project" value="UniProtKB-SubCell"/>
</dbReference>
<dbReference type="GO" id="GO:0044877">
    <property type="term" value="F:protein-containing complex binding"/>
    <property type="evidence" value="ECO:0007669"/>
    <property type="project" value="TreeGrafter"/>
</dbReference>
<evidence type="ECO:0000256" key="8">
    <source>
        <dbReference type="ARBA" id="ARBA00023303"/>
    </source>
</evidence>
<feature type="compositionally biased region" description="Basic residues" evidence="9">
    <location>
        <begin position="119"/>
        <end position="128"/>
    </location>
</feature>
<dbReference type="EMBL" id="MCGO01000006">
    <property type="protein sequence ID" value="ORY50731.1"/>
    <property type="molecule type" value="Genomic_DNA"/>
</dbReference>
<dbReference type="SUPFAM" id="SSF51206">
    <property type="entry name" value="cAMP-binding domain-like"/>
    <property type="match status" value="3"/>
</dbReference>
<comment type="subcellular location">
    <subcellularLocation>
        <location evidence="1">Membrane</location>
        <topology evidence="1">Multi-pass membrane protein</topology>
    </subcellularLocation>
</comment>
<keyword evidence="2" id="KW-0813">Transport</keyword>
<dbReference type="OrthoDB" id="421226at2759"/>